<feature type="repeat" description="ANK" evidence="4">
    <location>
        <begin position="160"/>
        <end position="192"/>
    </location>
</feature>
<feature type="repeat" description="ANK" evidence="4">
    <location>
        <begin position="193"/>
        <end position="225"/>
    </location>
</feature>
<keyword evidence="3" id="KW-0446">Lipid-binding</keyword>
<evidence type="ECO:0000256" key="1">
    <source>
        <dbReference type="ARBA" id="ARBA00022737"/>
    </source>
</evidence>
<evidence type="ECO:0000259" key="5">
    <source>
        <dbReference type="PROSITE" id="PS51228"/>
    </source>
</evidence>
<gene>
    <name evidence="6" type="primary">ACBD6_1</name>
    <name evidence="6" type="ORF">CU098_009499</name>
</gene>
<dbReference type="SMART" id="SM00248">
    <property type="entry name" value="ANK"/>
    <property type="match status" value="2"/>
</dbReference>
<evidence type="ECO:0000256" key="2">
    <source>
        <dbReference type="ARBA" id="ARBA00023043"/>
    </source>
</evidence>
<dbReference type="EMBL" id="PJQM01003313">
    <property type="protein sequence ID" value="RCH89564.1"/>
    <property type="molecule type" value="Genomic_DNA"/>
</dbReference>
<dbReference type="InterPro" id="IPR014352">
    <property type="entry name" value="FERM/acyl-CoA-bd_prot_sf"/>
</dbReference>
<dbReference type="InterPro" id="IPR022408">
    <property type="entry name" value="Acyl-CoA-binding_prot_CS"/>
</dbReference>
<name>A0A367JI00_RHIST</name>
<dbReference type="PROSITE" id="PS50297">
    <property type="entry name" value="ANK_REP_REGION"/>
    <property type="match status" value="2"/>
</dbReference>
<evidence type="ECO:0000313" key="6">
    <source>
        <dbReference type="EMBL" id="RCH89564.1"/>
    </source>
</evidence>
<proteinExistence type="predicted"/>
<dbReference type="SUPFAM" id="SSF48403">
    <property type="entry name" value="Ankyrin repeat"/>
    <property type="match status" value="1"/>
</dbReference>
<reference evidence="6 7" key="1">
    <citation type="journal article" date="2018" name="G3 (Bethesda)">
        <title>Phylogenetic and Phylogenomic Definition of Rhizopus Species.</title>
        <authorList>
            <person name="Gryganskyi A.P."/>
            <person name="Golan J."/>
            <person name="Dolatabadi S."/>
            <person name="Mondo S."/>
            <person name="Robb S."/>
            <person name="Idnurm A."/>
            <person name="Muszewska A."/>
            <person name="Steczkiewicz K."/>
            <person name="Masonjones S."/>
            <person name="Liao H.L."/>
            <person name="Gajdeczka M.T."/>
            <person name="Anike F."/>
            <person name="Vuek A."/>
            <person name="Anishchenko I.M."/>
            <person name="Voigt K."/>
            <person name="de Hoog G.S."/>
            <person name="Smith M.E."/>
            <person name="Heitman J."/>
            <person name="Vilgalys R."/>
            <person name="Stajich J.E."/>
        </authorList>
    </citation>
    <scope>NUCLEOTIDE SEQUENCE [LARGE SCALE GENOMIC DNA]</scope>
    <source>
        <strain evidence="6 7">LSU 92-RS-03</strain>
    </source>
</reference>
<dbReference type="InterPro" id="IPR000582">
    <property type="entry name" value="Acyl-CoA-binding_protein"/>
</dbReference>
<dbReference type="Gene3D" id="1.20.80.10">
    <property type="match status" value="1"/>
</dbReference>
<dbReference type="OrthoDB" id="194358at2759"/>
<dbReference type="PRINTS" id="PR00689">
    <property type="entry name" value="ACOABINDINGP"/>
</dbReference>
<dbReference type="AlphaFoldDB" id="A0A367JI00"/>
<dbReference type="PROSITE" id="PS50088">
    <property type="entry name" value="ANK_REPEAT"/>
    <property type="match status" value="2"/>
</dbReference>
<evidence type="ECO:0000256" key="3">
    <source>
        <dbReference type="ARBA" id="ARBA00023121"/>
    </source>
</evidence>
<dbReference type="Pfam" id="PF00887">
    <property type="entry name" value="ACBP"/>
    <property type="match status" value="1"/>
</dbReference>
<sequence length="244" mass="27948">MDEICQDDQWFEQAFTYMNEHDISLSNDKKLHFYGLFKQATIGDINIDKPGLFEFVARAKWDAWKSHQGLGFRDARNKYIESVEELKVGWSRQGQYEYIPSPEELKKEEVNGLGNVVSSLAFEQEPETDDIFGYARENNLKELSNTLELNKNLIDTRDENGLSVLHYAVDRGHLEMVEYLLDIGADINIKTEDEETPLHLACISEQLETANVLIKRGCEKELKDAEGKTPFEQANGSFVCQLST</sequence>
<dbReference type="InterPro" id="IPR036770">
    <property type="entry name" value="Ankyrin_rpt-contain_sf"/>
</dbReference>
<dbReference type="GO" id="GO:0000062">
    <property type="term" value="F:fatty-acyl-CoA binding"/>
    <property type="evidence" value="ECO:0007669"/>
    <property type="project" value="InterPro"/>
</dbReference>
<dbReference type="PROSITE" id="PS00880">
    <property type="entry name" value="ACB_1"/>
    <property type="match status" value="1"/>
</dbReference>
<dbReference type="SUPFAM" id="SSF47027">
    <property type="entry name" value="Acyl-CoA binding protein"/>
    <property type="match status" value="1"/>
</dbReference>
<evidence type="ECO:0000313" key="7">
    <source>
        <dbReference type="Proteomes" id="UP000253551"/>
    </source>
</evidence>
<dbReference type="PROSITE" id="PS51228">
    <property type="entry name" value="ACB_2"/>
    <property type="match status" value="1"/>
</dbReference>
<dbReference type="Proteomes" id="UP000253551">
    <property type="component" value="Unassembled WGS sequence"/>
</dbReference>
<keyword evidence="7" id="KW-1185">Reference proteome</keyword>
<protein>
    <submittedName>
        <fullName evidence="6">Acyl-CoA binding domain-containing protein 6</fullName>
    </submittedName>
</protein>
<evidence type="ECO:0000256" key="4">
    <source>
        <dbReference type="PROSITE-ProRule" id="PRU00023"/>
    </source>
</evidence>
<dbReference type="Gene3D" id="1.25.40.20">
    <property type="entry name" value="Ankyrin repeat-containing domain"/>
    <property type="match status" value="2"/>
</dbReference>
<dbReference type="PANTHER" id="PTHR24119:SF0">
    <property type="entry name" value="ACYL-COA-BINDING DOMAIN-CONTAINING PROTEIN 6"/>
    <property type="match status" value="1"/>
</dbReference>
<organism evidence="6 7">
    <name type="scientific">Rhizopus stolonifer</name>
    <name type="common">Rhizopus nigricans</name>
    <dbReference type="NCBI Taxonomy" id="4846"/>
    <lineage>
        <taxon>Eukaryota</taxon>
        <taxon>Fungi</taxon>
        <taxon>Fungi incertae sedis</taxon>
        <taxon>Mucoromycota</taxon>
        <taxon>Mucoromycotina</taxon>
        <taxon>Mucoromycetes</taxon>
        <taxon>Mucorales</taxon>
        <taxon>Mucorineae</taxon>
        <taxon>Rhizopodaceae</taxon>
        <taxon>Rhizopus</taxon>
    </lineage>
</organism>
<accession>A0A367JI00</accession>
<dbReference type="InterPro" id="IPR002110">
    <property type="entry name" value="Ankyrin_rpt"/>
</dbReference>
<keyword evidence="1" id="KW-0677">Repeat</keyword>
<dbReference type="PANTHER" id="PTHR24119">
    <property type="entry name" value="ACYL-COA-BINDING DOMAIN-CONTAINING PROTEIN 6"/>
    <property type="match status" value="1"/>
</dbReference>
<feature type="domain" description="ACB" evidence="5">
    <location>
        <begin position="1"/>
        <end position="92"/>
    </location>
</feature>
<dbReference type="Pfam" id="PF12796">
    <property type="entry name" value="Ank_2"/>
    <property type="match status" value="1"/>
</dbReference>
<dbReference type="STRING" id="4846.A0A367JI00"/>
<dbReference type="InterPro" id="IPR035984">
    <property type="entry name" value="Acyl-CoA-binding_sf"/>
</dbReference>
<keyword evidence="2 4" id="KW-0040">ANK repeat</keyword>
<comment type="caution">
    <text evidence="6">The sequence shown here is derived from an EMBL/GenBank/DDBJ whole genome shotgun (WGS) entry which is preliminary data.</text>
</comment>